<name>A0A672GEJ3_SALFA</name>
<proteinExistence type="predicted"/>
<organism evidence="8 9">
    <name type="scientific">Salarias fasciatus</name>
    <name type="common">Jewelled blenny</name>
    <name type="synonym">Blennius fasciatus</name>
    <dbReference type="NCBI Taxonomy" id="181472"/>
    <lineage>
        <taxon>Eukaryota</taxon>
        <taxon>Metazoa</taxon>
        <taxon>Chordata</taxon>
        <taxon>Craniata</taxon>
        <taxon>Vertebrata</taxon>
        <taxon>Euteleostomi</taxon>
        <taxon>Actinopterygii</taxon>
        <taxon>Neopterygii</taxon>
        <taxon>Teleostei</taxon>
        <taxon>Neoteleostei</taxon>
        <taxon>Acanthomorphata</taxon>
        <taxon>Ovalentaria</taxon>
        <taxon>Blenniimorphae</taxon>
        <taxon>Blenniiformes</taxon>
        <taxon>Blennioidei</taxon>
        <taxon>Blenniidae</taxon>
        <taxon>Salariinae</taxon>
        <taxon>Salarias</taxon>
    </lineage>
</organism>
<protein>
    <recommendedName>
        <fullName evidence="1">malate synthase</fullName>
        <ecNumber evidence="1">2.3.3.9</ecNumber>
    </recommendedName>
</protein>
<evidence type="ECO:0000256" key="6">
    <source>
        <dbReference type="SAM" id="MobiDB-lite"/>
    </source>
</evidence>
<feature type="region of interest" description="Disordered" evidence="6">
    <location>
        <begin position="303"/>
        <end position="324"/>
    </location>
</feature>
<dbReference type="PANTHER" id="PTHR42902">
    <property type="entry name" value="MALATE SYNTHASE"/>
    <property type="match status" value="1"/>
</dbReference>
<accession>A0A672GEJ3</accession>
<sequence length="324" mass="37045">MLIRNYPPIMEVCPPPPGLEAEYSALLTADCRHFLHELISTFDEEVDQVLQFRVHRKAELDLSGGLPSFPESTAHFWRDPAWRVLPVPPRLRRRHVDVDDLAPCDTQRFIKGLQSPAQGLQVHHVGIRIKGIHNVVQVVHNRIPNVPCVSRAPVLMLCPRAWNMVEHNMPVEGKEAPGPLFDFGLLMFHCGQKLLEQQSGPFFYLSKVKKLKLFHERQLFPRASHFFYRGQVEDSATAEISGSQLWQWLLHQAPPLRLSLYRSKQMLHTAAGMLLEVVLKRYFPEFISSYLNQEHTFLSVHGGAQTDGRAEGRMEDSEAQPSKL</sequence>
<evidence type="ECO:0000259" key="7">
    <source>
        <dbReference type="Pfam" id="PF01274"/>
    </source>
</evidence>
<evidence type="ECO:0000256" key="1">
    <source>
        <dbReference type="ARBA" id="ARBA00012636"/>
    </source>
</evidence>
<feature type="domain" description="Malate synthase TIM barrel" evidence="7">
    <location>
        <begin position="155"/>
        <end position="210"/>
    </location>
</feature>
<dbReference type="GO" id="GO:0005737">
    <property type="term" value="C:cytoplasm"/>
    <property type="evidence" value="ECO:0007669"/>
    <property type="project" value="TreeGrafter"/>
</dbReference>
<reference evidence="8" key="3">
    <citation type="submission" date="2025-09" db="UniProtKB">
        <authorList>
            <consortium name="Ensembl"/>
        </authorList>
    </citation>
    <scope>IDENTIFICATION</scope>
</reference>
<dbReference type="Gene3D" id="1.20.1220.12">
    <property type="entry name" value="Malate synthase, domain III"/>
    <property type="match status" value="1"/>
</dbReference>
<dbReference type="InterPro" id="IPR046363">
    <property type="entry name" value="MS_N_TIM-barrel_dom"/>
</dbReference>
<evidence type="ECO:0000256" key="3">
    <source>
        <dbReference type="ARBA" id="ARBA00022532"/>
    </source>
</evidence>
<reference evidence="8" key="2">
    <citation type="submission" date="2025-08" db="UniProtKB">
        <authorList>
            <consortium name="Ensembl"/>
        </authorList>
    </citation>
    <scope>IDENTIFICATION</scope>
</reference>
<evidence type="ECO:0000313" key="9">
    <source>
        <dbReference type="Proteomes" id="UP000472267"/>
    </source>
</evidence>
<dbReference type="GO" id="GO:0004474">
    <property type="term" value="F:malate synthase activity"/>
    <property type="evidence" value="ECO:0007669"/>
    <property type="project" value="UniProtKB-EC"/>
</dbReference>
<reference evidence="8" key="1">
    <citation type="submission" date="2019-06" db="EMBL/GenBank/DDBJ databases">
        <authorList>
            <consortium name="Wellcome Sanger Institute Data Sharing"/>
        </authorList>
    </citation>
    <scope>NUCLEOTIDE SEQUENCE [LARGE SCALE GENOMIC DNA]</scope>
</reference>
<dbReference type="InterPro" id="IPR006252">
    <property type="entry name" value="Malate_synthA"/>
</dbReference>
<dbReference type="SUPFAM" id="SSF51645">
    <property type="entry name" value="Malate synthase G"/>
    <property type="match status" value="2"/>
</dbReference>
<comment type="catalytic activity">
    <reaction evidence="5">
        <text>glyoxylate + acetyl-CoA + H2O = (S)-malate + CoA + H(+)</text>
        <dbReference type="Rhea" id="RHEA:18181"/>
        <dbReference type="ChEBI" id="CHEBI:15377"/>
        <dbReference type="ChEBI" id="CHEBI:15378"/>
        <dbReference type="ChEBI" id="CHEBI:15589"/>
        <dbReference type="ChEBI" id="CHEBI:36655"/>
        <dbReference type="ChEBI" id="CHEBI:57287"/>
        <dbReference type="ChEBI" id="CHEBI:57288"/>
        <dbReference type="EC" id="2.3.3.9"/>
    </reaction>
</comment>
<dbReference type="Gene3D" id="3.20.20.360">
    <property type="entry name" value="Malate synthase, domain 3"/>
    <property type="match status" value="1"/>
</dbReference>
<dbReference type="PANTHER" id="PTHR42902:SF2">
    <property type="entry name" value="MALATE SYNTHASE"/>
    <property type="match status" value="1"/>
</dbReference>
<dbReference type="AlphaFoldDB" id="A0A672GEJ3"/>
<evidence type="ECO:0000313" key="8">
    <source>
        <dbReference type="Ensembl" id="ENSSFAP00005009654.1"/>
    </source>
</evidence>
<dbReference type="GO" id="GO:0006099">
    <property type="term" value="P:tricarboxylic acid cycle"/>
    <property type="evidence" value="ECO:0007669"/>
    <property type="project" value="UniProtKB-KW"/>
</dbReference>
<evidence type="ECO:0000256" key="4">
    <source>
        <dbReference type="ARBA" id="ARBA00022679"/>
    </source>
</evidence>
<dbReference type="Ensembl" id="ENSSFAT00005010097.1">
    <property type="protein sequence ID" value="ENSSFAP00005009654.1"/>
    <property type="gene ID" value="ENSSFAG00005005497.1"/>
</dbReference>
<dbReference type="Pfam" id="PF01274">
    <property type="entry name" value="MS_TIM-barrel"/>
    <property type="match status" value="1"/>
</dbReference>
<keyword evidence="4" id="KW-0808">Transferase</keyword>
<dbReference type="GO" id="GO:0006097">
    <property type="term" value="P:glyoxylate cycle"/>
    <property type="evidence" value="ECO:0007669"/>
    <property type="project" value="UniProtKB-KW"/>
</dbReference>
<evidence type="ECO:0000256" key="5">
    <source>
        <dbReference type="ARBA" id="ARBA00047918"/>
    </source>
</evidence>
<dbReference type="InterPro" id="IPR044856">
    <property type="entry name" value="Malate_synth_C_sf"/>
</dbReference>
<dbReference type="InterPro" id="IPR001465">
    <property type="entry name" value="Malate_synthase_TIM"/>
</dbReference>
<dbReference type="InterPro" id="IPR011076">
    <property type="entry name" value="Malate_synth_sf"/>
</dbReference>
<keyword evidence="9" id="KW-1185">Reference proteome</keyword>
<dbReference type="EC" id="2.3.3.9" evidence="1"/>
<keyword evidence="2" id="KW-0329">Glyoxylate bypass</keyword>
<dbReference type="Proteomes" id="UP000472267">
    <property type="component" value="Chromosome 2"/>
</dbReference>
<keyword evidence="3" id="KW-0816">Tricarboxylic acid cycle</keyword>
<evidence type="ECO:0000256" key="2">
    <source>
        <dbReference type="ARBA" id="ARBA00022435"/>
    </source>
</evidence>